<comment type="caution">
    <text evidence="3">The sequence shown here is derived from an EMBL/GenBank/DDBJ whole genome shotgun (WGS) entry which is preliminary data.</text>
</comment>
<dbReference type="RefSeq" id="WP_148505840.1">
    <property type="nucleotide sequence ID" value="NZ_BALE01000010.1"/>
</dbReference>
<keyword evidence="4" id="KW-1185">Reference proteome</keyword>
<feature type="region of interest" description="Disordered" evidence="1">
    <location>
        <begin position="149"/>
        <end position="194"/>
    </location>
</feature>
<proteinExistence type="predicted"/>
<evidence type="ECO:0000313" key="4">
    <source>
        <dbReference type="Proteomes" id="UP000032679"/>
    </source>
</evidence>
<accession>A0A0D6MJ35</accession>
<feature type="region of interest" description="Disordered" evidence="1">
    <location>
        <begin position="32"/>
        <end position="81"/>
    </location>
</feature>
<evidence type="ECO:0000256" key="2">
    <source>
        <dbReference type="SAM" id="SignalP"/>
    </source>
</evidence>
<dbReference type="Gene3D" id="1.25.40.20">
    <property type="entry name" value="Ankyrin repeat-containing domain"/>
    <property type="match status" value="1"/>
</dbReference>
<dbReference type="InterPro" id="IPR036770">
    <property type="entry name" value="Ankyrin_rpt-contain_sf"/>
</dbReference>
<name>A0A0D6MJ35_9PROT</name>
<dbReference type="EMBL" id="BALE01000010">
    <property type="protein sequence ID" value="GAN53647.1"/>
    <property type="molecule type" value="Genomic_DNA"/>
</dbReference>
<dbReference type="OrthoDB" id="7284510at2"/>
<feature type="signal peptide" evidence="2">
    <location>
        <begin position="1"/>
        <end position="28"/>
    </location>
</feature>
<dbReference type="Proteomes" id="UP000032679">
    <property type="component" value="Unassembled WGS sequence"/>
</dbReference>
<sequence length="202" mass="21374">MTRFLRLFLIACVIATPVAFVPWHAAHAQDADDAEAEQEAMDAQKKKEARRAAKMAAPPSALPGAESQEEESGHANTDLNPTSALFDAINRGSLGAAKEALNRGADMGGHNVLGQTPLDMAIDLNRNDITFLLLSMRTYNPDGKIETASDLSDEGVDTKGSAGHLTLNGHTRRSAPVPTGPHYETGGGTPQPDIGFLGFASR</sequence>
<protein>
    <submittedName>
        <fullName evidence="3">Uncharacterized protein</fullName>
    </submittedName>
</protein>
<dbReference type="STRING" id="1231623.Tasa_010_194"/>
<feature type="chain" id="PRO_5002308280" evidence="2">
    <location>
        <begin position="29"/>
        <end position="202"/>
    </location>
</feature>
<reference evidence="3 4" key="1">
    <citation type="submission" date="2012-10" db="EMBL/GenBank/DDBJ databases">
        <title>Genome sequencing of Tanticharoenia sakaeratensis NBRC 103193.</title>
        <authorList>
            <person name="Azuma Y."/>
            <person name="Hadano H."/>
            <person name="Hirakawa H."/>
            <person name="Matsushita K."/>
        </authorList>
    </citation>
    <scope>NUCLEOTIDE SEQUENCE [LARGE SCALE GENOMIC DNA]</scope>
    <source>
        <strain evidence="3 4">NBRC 103193</strain>
    </source>
</reference>
<dbReference type="SUPFAM" id="SSF48403">
    <property type="entry name" value="Ankyrin repeat"/>
    <property type="match status" value="1"/>
</dbReference>
<keyword evidence="2" id="KW-0732">Signal</keyword>
<evidence type="ECO:0000313" key="3">
    <source>
        <dbReference type="EMBL" id="GAN53647.1"/>
    </source>
</evidence>
<gene>
    <name evidence="3" type="ORF">Tasa_010_194</name>
</gene>
<organism evidence="3 4">
    <name type="scientific">Tanticharoenia sakaeratensis NBRC 103193</name>
    <dbReference type="NCBI Taxonomy" id="1231623"/>
    <lineage>
        <taxon>Bacteria</taxon>
        <taxon>Pseudomonadati</taxon>
        <taxon>Pseudomonadota</taxon>
        <taxon>Alphaproteobacteria</taxon>
        <taxon>Acetobacterales</taxon>
        <taxon>Acetobacteraceae</taxon>
        <taxon>Tanticharoenia</taxon>
    </lineage>
</organism>
<dbReference type="AlphaFoldDB" id="A0A0D6MJ35"/>
<evidence type="ECO:0000256" key="1">
    <source>
        <dbReference type="SAM" id="MobiDB-lite"/>
    </source>
</evidence>